<keyword evidence="3" id="KW-1185">Reference proteome</keyword>
<dbReference type="Proteomes" id="UP000597341">
    <property type="component" value="Unassembled WGS sequence"/>
</dbReference>
<organism evidence="2 3">
    <name type="scientific">Nocardioides flavus</name>
    <name type="common">ex Wang et al. 2016</name>
    <dbReference type="NCBI Taxonomy" id="2058780"/>
    <lineage>
        <taxon>Bacteria</taxon>
        <taxon>Bacillati</taxon>
        <taxon>Actinomycetota</taxon>
        <taxon>Actinomycetes</taxon>
        <taxon>Propionibacteriales</taxon>
        <taxon>Nocardioidaceae</taxon>
        <taxon>Nocardioides</taxon>
    </lineage>
</organism>
<evidence type="ECO:0000256" key="1">
    <source>
        <dbReference type="SAM" id="MobiDB-lite"/>
    </source>
</evidence>
<reference evidence="3" key="1">
    <citation type="journal article" date="2019" name="Int. J. Syst. Evol. Microbiol.">
        <title>The Global Catalogue of Microorganisms (GCM) 10K type strain sequencing project: providing services to taxonomists for standard genome sequencing and annotation.</title>
        <authorList>
            <consortium name="The Broad Institute Genomics Platform"/>
            <consortium name="The Broad Institute Genome Sequencing Center for Infectious Disease"/>
            <person name="Wu L."/>
            <person name="Ma J."/>
        </authorList>
    </citation>
    <scope>NUCLEOTIDE SEQUENCE [LARGE SCALE GENOMIC DNA]</scope>
    <source>
        <strain evidence="3">CGMCC 1.12791</strain>
    </source>
</reference>
<protein>
    <submittedName>
        <fullName evidence="2">Uncharacterized protein</fullName>
    </submittedName>
</protein>
<comment type="caution">
    <text evidence="2">The sequence shown here is derived from an EMBL/GenBank/DDBJ whole genome shotgun (WGS) entry which is preliminary data.</text>
</comment>
<name>A0ABQ3HFZ9_9ACTN</name>
<feature type="compositionally biased region" description="Pro residues" evidence="1">
    <location>
        <begin position="1"/>
        <end position="10"/>
    </location>
</feature>
<dbReference type="EMBL" id="BNAD01000002">
    <property type="protein sequence ID" value="GHE16496.1"/>
    <property type="molecule type" value="Genomic_DNA"/>
</dbReference>
<accession>A0ABQ3HFZ9</accession>
<feature type="region of interest" description="Disordered" evidence="1">
    <location>
        <begin position="1"/>
        <end position="21"/>
    </location>
</feature>
<evidence type="ECO:0000313" key="3">
    <source>
        <dbReference type="Proteomes" id="UP000597341"/>
    </source>
</evidence>
<evidence type="ECO:0000313" key="2">
    <source>
        <dbReference type="EMBL" id="GHE16496.1"/>
    </source>
</evidence>
<gene>
    <name evidence="2" type="ORF">GCM10011376_11060</name>
</gene>
<proteinExistence type="predicted"/>
<sequence length="295" mass="30654">MTPSPAPVDPVPGDRGAADWPEEWSGLVDDAAIFPPGDAPLHDATAAYGARRDEWWSGLVGSFVLRDTDVPLVRGFGGPLSVVVTGGAGQLAGPLGAAARLGLHVAAVEVAVRDTDDPVGNVRRIDAAARAADLDAPLFIEVPGPVTAAWLAAADEVAACDHRLKLRLGHVDHDLVPDSATVAAWIDAALDRETRFKATAGLHRAVRHDPEGGGKHGFLNVAAATRTLWDGGSVDDATEVLEQRDGAALAASLADGGVAAARRWFTSFGSCSVTEPRDDLVALGLLPHRPPRKDA</sequence>
<dbReference type="RefSeq" id="WP_229856156.1">
    <property type="nucleotide sequence ID" value="NZ_BNAD01000002.1"/>
</dbReference>